<evidence type="ECO:0000313" key="7">
    <source>
        <dbReference type="Proteomes" id="UP000002051"/>
    </source>
</evidence>
<gene>
    <name evidence="5" type="ordered locus">MTR_6g003940</name>
</gene>
<evidence type="ECO:0000256" key="2">
    <source>
        <dbReference type="ARBA" id="ARBA00022448"/>
    </source>
</evidence>
<dbReference type="GO" id="GO:0019905">
    <property type="term" value="F:syntaxin binding"/>
    <property type="evidence" value="ECO:0000318"/>
    <property type="project" value="GO_Central"/>
</dbReference>
<dbReference type="Pfam" id="PF14938">
    <property type="entry name" value="SNAP"/>
    <property type="match status" value="1"/>
</dbReference>
<evidence type="ECO:0000256" key="4">
    <source>
        <dbReference type="SAM" id="MobiDB-lite"/>
    </source>
</evidence>
<dbReference type="Gene3D" id="1.25.40.10">
    <property type="entry name" value="Tetratricopeptide repeat domain"/>
    <property type="match status" value="1"/>
</dbReference>
<dbReference type="InterPro" id="IPR011990">
    <property type="entry name" value="TPR-like_helical_dom_sf"/>
</dbReference>
<keyword evidence="2" id="KW-0813">Transport</keyword>
<name>A0A072U6C4_MEDTR</name>
<feature type="region of interest" description="Disordered" evidence="4">
    <location>
        <begin position="143"/>
        <end position="171"/>
    </location>
</feature>
<reference evidence="5 7" key="1">
    <citation type="journal article" date="2011" name="Nature">
        <title>The Medicago genome provides insight into the evolution of rhizobial symbioses.</title>
        <authorList>
            <person name="Young N.D."/>
            <person name="Debelle F."/>
            <person name="Oldroyd G.E."/>
            <person name="Geurts R."/>
            <person name="Cannon S.B."/>
            <person name="Udvardi M.K."/>
            <person name="Benedito V.A."/>
            <person name="Mayer K.F."/>
            <person name="Gouzy J."/>
            <person name="Schoof H."/>
            <person name="Van de Peer Y."/>
            <person name="Proost S."/>
            <person name="Cook D.R."/>
            <person name="Meyers B.C."/>
            <person name="Spannagl M."/>
            <person name="Cheung F."/>
            <person name="De Mita S."/>
            <person name="Krishnakumar V."/>
            <person name="Gundlach H."/>
            <person name="Zhou S."/>
            <person name="Mudge J."/>
            <person name="Bharti A.K."/>
            <person name="Murray J.D."/>
            <person name="Naoumkina M.A."/>
            <person name="Rosen B."/>
            <person name="Silverstein K.A."/>
            <person name="Tang H."/>
            <person name="Rombauts S."/>
            <person name="Zhao P.X."/>
            <person name="Zhou P."/>
            <person name="Barbe V."/>
            <person name="Bardou P."/>
            <person name="Bechner M."/>
            <person name="Bellec A."/>
            <person name="Berger A."/>
            <person name="Berges H."/>
            <person name="Bidwell S."/>
            <person name="Bisseling T."/>
            <person name="Choisne N."/>
            <person name="Couloux A."/>
            <person name="Denny R."/>
            <person name="Deshpande S."/>
            <person name="Dai X."/>
            <person name="Doyle J.J."/>
            <person name="Dudez A.M."/>
            <person name="Farmer A.D."/>
            <person name="Fouteau S."/>
            <person name="Franken C."/>
            <person name="Gibelin C."/>
            <person name="Gish J."/>
            <person name="Goldstein S."/>
            <person name="Gonzalez A.J."/>
            <person name="Green P.J."/>
            <person name="Hallab A."/>
            <person name="Hartog M."/>
            <person name="Hua A."/>
            <person name="Humphray S.J."/>
            <person name="Jeong D.H."/>
            <person name="Jing Y."/>
            <person name="Jocker A."/>
            <person name="Kenton S.M."/>
            <person name="Kim D.J."/>
            <person name="Klee K."/>
            <person name="Lai H."/>
            <person name="Lang C."/>
            <person name="Lin S."/>
            <person name="Macmil S.L."/>
            <person name="Magdelenat G."/>
            <person name="Matthews L."/>
            <person name="McCorrison J."/>
            <person name="Monaghan E.L."/>
            <person name="Mun J.H."/>
            <person name="Najar F.Z."/>
            <person name="Nicholson C."/>
            <person name="Noirot C."/>
            <person name="O'Bleness M."/>
            <person name="Paule C.R."/>
            <person name="Poulain J."/>
            <person name="Prion F."/>
            <person name="Qin B."/>
            <person name="Qu C."/>
            <person name="Retzel E.F."/>
            <person name="Riddle C."/>
            <person name="Sallet E."/>
            <person name="Samain S."/>
            <person name="Samson N."/>
            <person name="Sanders I."/>
            <person name="Saurat O."/>
            <person name="Scarpelli C."/>
            <person name="Schiex T."/>
            <person name="Segurens B."/>
            <person name="Severin A.J."/>
            <person name="Sherrier D.J."/>
            <person name="Shi R."/>
            <person name="Sims S."/>
            <person name="Singer S.R."/>
            <person name="Sinharoy S."/>
            <person name="Sterck L."/>
            <person name="Viollet A."/>
            <person name="Wang B.B."/>
            <person name="Wang K."/>
            <person name="Wang M."/>
            <person name="Wang X."/>
            <person name="Warfsmann J."/>
            <person name="Weissenbach J."/>
            <person name="White D.D."/>
            <person name="White J.D."/>
            <person name="Wiley G.B."/>
            <person name="Wincker P."/>
            <person name="Xing Y."/>
            <person name="Yang L."/>
            <person name="Yao Z."/>
            <person name="Ying F."/>
            <person name="Zhai J."/>
            <person name="Zhou L."/>
            <person name="Zuber A."/>
            <person name="Denarie J."/>
            <person name="Dixon R.A."/>
            <person name="May G.D."/>
            <person name="Schwartz D.C."/>
            <person name="Rogers J."/>
            <person name="Quetier F."/>
            <person name="Town C.D."/>
            <person name="Roe B.A."/>
        </authorList>
    </citation>
    <scope>NUCLEOTIDE SEQUENCE [LARGE SCALE GENOMIC DNA]</scope>
    <source>
        <strain evidence="5">A17</strain>
        <strain evidence="6 7">cv. Jemalong A17</strain>
    </source>
</reference>
<comment type="similarity">
    <text evidence="1">Belongs to the SNAP family.</text>
</comment>
<evidence type="ECO:0000256" key="3">
    <source>
        <dbReference type="ARBA" id="ARBA00022927"/>
    </source>
</evidence>
<dbReference type="EnsemblPlants" id="KEH24708">
    <property type="protein sequence ID" value="KEH24708"/>
    <property type="gene ID" value="MTR_6g003940"/>
</dbReference>
<dbReference type="Proteomes" id="UP000002051">
    <property type="component" value="Chromosome 6"/>
</dbReference>
<protein>
    <submittedName>
        <fullName evidence="5 6">Uncharacterized protein</fullName>
    </submittedName>
</protein>
<dbReference type="PANTHER" id="PTHR13768">
    <property type="entry name" value="SOLUBLE NSF ATTACHMENT PROTEIN SNAP"/>
    <property type="match status" value="1"/>
</dbReference>
<dbReference type="SUPFAM" id="SSF48452">
    <property type="entry name" value="TPR-like"/>
    <property type="match status" value="1"/>
</dbReference>
<organism evidence="5 7">
    <name type="scientific">Medicago truncatula</name>
    <name type="common">Barrel medic</name>
    <name type="synonym">Medicago tribuloides</name>
    <dbReference type="NCBI Taxonomy" id="3880"/>
    <lineage>
        <taxon>Eukaryota</taxon>
        <taxon>Viridiplantae</taxon>
        <taxon>Streptophyta</taxon>
        <taxon>Embryophyta</taxon>
        <taxon>Tracheophyta</taxon>
        <taxon>Spermatophyta</taxon>
        <taxon>Magnoliopsida</taxon>
        <taxon>eudicotyledons</taxon>
        <taxon>Gunneridae</taxon>
        <taxon>Pentapetalae</taxon>
        <taxon>rosids</taxon>
        <taxon>fabids</taxon>
        <taxon>Fabales</taxon>
        <taxon>Fabaceae</taxon>
        <taxon>Papilionoideae</taxon>
        <taxon>50 kb inversion clade</taxon>
        <taxon>NPAAA clade</taxon>
        <taxon>Hologalegina</taxon>
        <taxon>IRL clade</taxon>
        <taxon>Trifolieae</taxon>
        <taxon>Medicago</taxon>
    </lineage>
</organism>
<accession>A0A072U6C4</accession>
<dbReference type="AlphaFoldDB" id="A0A072U6C4"/>
<sequence>MQPTITPLSFPAALAGTNVTDDMPFPSPCIKGDALSIKICQDEYHKGLEDCRKVLRARLTLNEGDKPYSAHVLSIKIGKIWKTTASWKMVLLDAETDSCITLDTFGRTTARILAGDLKEIASASIGHNSNTCKWLNPQAAKDKENRGKQHVKDNVAAPPKAPQSKDMGPSTSAIGGKGRGFRLYQKWIEIYEEIARQSLSNNLLKYGVEGYLLNAGICQLCKGDVVAITNALVRYQELDPTFSGTREYRLLAVYCL</sequence>
<reference evidence="6" key="3">
    <citation type="submission" date="2015-04" db="UniProtKB">
        <authorList>
            <consortium name="EnsemblPlants"/>
        </authorList>
    </citation>
    <scope>IDENTIFICATION</scope>
    <source>
        <strain evidence="6">cv. Jemalong A17</strain>
    </source>
</reference>
<dbReference type="HOGENOM" id="CLU_1087286_0_0_1"/>
<keyword evidence="7" id="KW-1185">Reference proteome</keyword>
<dbReference type="STRING" id="3880.A0A072U6C4"/>
<reference evidence="5 7" key="2">
    <citation type="journal article" date="2014" name="BMC Genomics">
        <title>An improved genome release (version Mt4.0) for the model legume Medicago truncatula.</title>
        <authorList>
            <person name="Tang H."/>
            <person name="Krishnakumar V."/>
            <person name="Bidwell S."/>
            <person name="Rosen B."/>
            <person name="Chan A."/>
            <person name="Zhou S."/>
            <person name="Gentzbittel L."/>
            <person name="Childs K.L."/>
            <person name="Yandell M."/>
            <person name="Gundlach H."/>
            <person name="Mayer K.F."/>
            <person name="Schwartz D.C."/>
            <person name="Town C.D."/>
        </authorList>
    </citation>
    <scope>GENOME REANNOTATION</scope>
    <source>
        <strain evidence="5">A17</strain>
        <strain evidence="6 7">cv. Jemalong A17</strain>
    </source>
</reference>
<dbReference type="EMBL" id="CM001222">
    <property type="protein sequence ID" value="KEH24708.1"/>
    <property type="molecule type" value="Genomic_DNA"/>
</dbReference>
<dbReference type="InterPro" id="IPR000744">
    <property type="entry name" value="NSF_attach"/>
</dbReference>
<dbReference type="GO" id="GO:0031201">
    <property type="term" value="C:SNARE complex"/>
    <property type="evidence" value="ECO:0000318"/>
    <property type="project" value="GO_Central"/>
</dbReference>
<proteinExistence type="inferred from homology"/>
<evidence type="ECO:0000256" key="1">
    <source>
        <dbReference type="ARBA" id="ARBA00010050"/>
    </source>
</evidence>
<evidence type="ECO:0000313" key="5">
    <source>
        <dbReference type="EMBL" id="KEH24708.1"/>
    </source>
</evidence>
<dbReference type="GO" id="GO:0006886">
    <property type="term" value="P:intracellular protein transport"/>
    <property type="evidence" value="ECO:0000318"/>
    <property type="project" value="GO_Central"/>
</dbReference>
<keyword evidence="3" id="KW-0653">Protein transport</keyword>
<dbReference type="GO" id="GO:0035494">
    <property type="term" value="P:SNARE complex disassembly"/>
    <property type="evidence" value="ECO:0000318"/>
    <property type="project" value="GO_Central"/>
</dbReference>
<dbReference type="GO" id="GO:0005483">
    <property type="term" value="F:soluble NSF attachment protein activity"/>
    <property type="evidence" value="ECO:0000318"/>
    <property type="project" value="GO_Central"/>
</dbReference>
<feature type="compositionally biased region" description="Basic and acidic residues" evidence="4">
    <location>
        <begin position="143"/>
        <end position="153"/>
    </location>
</feature>
<dbReference type="PANTHER" id="PTHR13768:SF8">
    <property type="entry name" value="ALPHA-SOLUBLE NSF ATTACHMENT PROTEIN"/>
    <property type="match status" value="1"/>
</dbReference>
<evidence type="ECO:0000313" key="6">
    <source>
        <dbReference type="EnsemblPlants" id="KEH24708"/>
    </source>
</evidence>